<name>A0A150HLZ2_9GAMM</name>
<organism evidence="1 2">
    <name type="scientific">Acinetobacter venetianus</name>
    <dbReference type="NCBI Taxonomy" id="52133"/>
    <lineage>
        <taxon>Bacteria</taxon>
        <taxon>Pseudomonadati</taxon>
        <taxon>Pseudomonadota</taxon>
        <taxon>Gammaproteobacteria</taxon>
        <taxon>Moraxellales</taxon>
        <taxon>Moraxellaceae</taxon>
        <taxon>Acinetobacter</taxon>
    </lineage>
</organism>
<proteinExistence type="predicted"/>
<protein>
    <submittedName>
        <fullName evidence="1">Uncharacterized protein</fullName>
    </submittedName>
</protein>
<comment type="caution">
    <text evidence="1">The sequence shown here is derived from an EMBL/GenBank/DDBJ whole genome shotgun (WGS) entry which is preliminary data.</text>
</comment>
<evidence type="ECO:0000313" key="1">
    <source>
        <dbReference type="EMBL" id="KXZ65919.1"/>
    </source>
</evidence>
<dbReference type="Proteomes" id="UP000075680">
    <property type="component" value="Unassembled WGS sequence"/>
</dbReference>
<accession>A0A150HLZ2</accession>
<dbReference type="AlphaFoldDB" id="A0A150HLZ2"/>
<dbReference type="EMBL" id="JRUE01000212">
    <property type="protein sequence ID" value="KXZ65919.1"/>
    <property type="molecule type" value="Genomic_DNA"/>
</dbReference>
<gene>
    <name evidence="1" type="ORF">AVENLUH5627_02649</name>
</gene>
<sequence>MEIENIVAIKEPSRSGNASGLITNKTPNKPRLVDQKVIAQLVKRKYGYQHAVWVDGDLLLLNSVEDIQ</sequence>
<dbReference type="PATRIC" id="fig|52133.18.peg.2719"/>
<evidence type="ECO:0000313" key="2">
    <source>
        <dbReference type="Proteomes" id="UP000075680"/>
    </source>
</evidence>
<dbReference type="RefSeq" id="WP_061519336.1">
    <property type="nucleotide sequence ID" value="NZ_JRUE01000212.1"/>
</dbReference>
<reference evidence="1 2" key="1">
    <citation type="journal article" date="2016" name="Sci. Rep.">
        <title>Genomic and phenotypic characterization of the species Acinetobacter venetianus.</title>
        <authorList>
            <person name="Fondi M."/>
            <person name="Maida I."/>
            <person name="Perrin E."/>
            <person name="Orlandini V."/>
            <person name="La Torre L."/>
            <person name="Bosi E."/>
            <person name="Negroni A."/>
            <person name="Zanaroli G."/>
            <person name="Fava F."/>
            <person name="Decorosi F."/>
            <person name="Giovannetti L."/>
            <person name="Viti C."/>
            <person name="Vaneechoutte M."/>
            <person name="Dijkshoorn L."/>
            <person name="Fani R."/>
        </authorList>
    </citation>
    <scope>NUCLEOTIDE SEQUENCE [LARGE SCALE GENOMIC DNA]</scope>
    <source>
        <strain evidence="1 2">LUH5627</strain>
    </source>
</reference>